<dbReference type="EMBL" id="CP000866">
    <property type="protein sequence ID" value="ABX12837.1"/>
    <property type="molecule type" value="Genomic_DNA"/>
</dbReference>
<dbReference type="InterPro" id="IPR012349">
    <property type="entry name" value="Split_barrel_FMN-bd"/>
</dbReference>
<dbReference type="Proteomes" id="UP000000792">
    <property type="component" value="Chromosome"/>
</dbReference>
<dbReference type="InterPro" id="IPR011576">
    <property type="entry name" value="Pyridox_Oxase_N"/>
</dbReference>
<dbReference type="PANTHER" id="PTHR35176">
    <property type="entry name" value="HEME OXYGENASE HI_0854-RELATED"/>
    <property type="match status" value="1"/>
</dbReference>
<name>A9A2C6_NITMS</name>
<dbReference type="EnsemblBacteria" id="ABX12837">
    <property type="protein sequence ID" value="ABX12837"/>
    <property type="gene ID" value="Nmar_0941"/>
</dbReference>
<dbReference type="InterPro" id="IPR052019">
    <property type="entry name" value="F420H2_bilvrd_red/Heme_oxyg"/>
</dbReference>
<organism evidence="3 4">
    <name type="scientific">Nitrosopumilus maritimus (strain SCM1)</name>
    <dbReference type="NCBI Taxonomy" id="436308"/>
    <lineage>
        <taxon>Archaea</taxon>
        <taxon>Nitrososphaerota</taxon>
        <taxon>Nitrososphaeria</taxon>
        <taxon>Nitrosopumilales</taxon>
        <taxon>Nitrosopumilaceae</taxon>
        <taxon>Nitrosopumilus</taxon>
    </lineage>
</organism>
<evidence type="ECO:0000256" key="1">
    <source>
        <dbReference type="ARBA" id="ARBA00023002"/>
    </source>
</evidence>
<dbReference type="AlphaFoldDB" id="A9A2C6"/>
<dbReference type="RefSeq" id="WP_012215324.1">
    <property type="nucleotide sequence ID" value="NC_010085.1"/>
</dbReference>
<gene>
    <name evidence="3" type="ordered locus">Nmar_0941</name>
</gene>
<sequence>MIEFSEKETEFLNSLEEARIATSHEDIPHVKPVSFVLYKNAIIVATDYETRTYKNLKTNPNTSVTIDIYKSGGHKAIVIQGQTEIIENGKEFQKFYEIFHEKFEWVRRDPWKENEAPFLKIIPSNKSSWGLNTK</sequence>
<dbReference type="Pfam" id="PF01243">
    <property type="entry name" value="PNPOx_N"/>
    <property type="match status" value="1"/>
</dbReference>
<accession>A9A2C6</accession>
<evidence type="ECO:0000313" key="4">
    <source>
        <dbReference type="Proteomes" id="UP000000792"/>
    </source>
</evidence>
<dbReference type="GeneID" id="5773874"/>
<dbReference type="InParanoid" id="A9A2C6"/>
<reference evidence="3 4" key="1">
    <citation type="journal article" date="2010" name="Proc. Natl. Acad. Sci. U.S.A.">
        <title>Nitrosopumilus maritimus genome reveals unique mechanisms for nitrification and autotrophy in globally distributed marine crenarchaea.</title>
        <authorList>
            <person name="Walker C.B."/>
            <person name="de la Torre J.R."/>
            <person name="Klotz M.G."/>
            <person name="Urakawa H."/>
            <person name="Pinel N."/>
            <person name="Arp D.J."/>
            <person name="Brochier-Armanet C."/>
            <person name="Chain P.S."/>
            <person name="Chan P.P."/>
            <person name="Gollabgir A."/>
            <person name="Hemp J."/>
            <person name="Hugler M."/>
            <person name="Karr E.A."/>
            <person name="Konneke M."/>
            <person name="Shin M."/>
            <person name="Lawton T.J."/>
            <person name="Lowe T."/>
            <person name="Martens-Habbena W."/>
            <person name="Sayavedra-Soto L.A."/>
            <person name="Lang D."/>
            <person name="Sievert S.M."/>
            <person name="Rosenzweig A.C."/>
            <person name="Manning G."/>
            <person name="Stahl D.A."/>
        </authorList>
    </citation>
    <scope>NUCLEOTIDE SEQUENCE [LARGE SCALE GENOMIC DNA]</scope>
    <source>
        <strain evidence="3 4">SCM1</strain>
    </source>
</reference>
<proteinExistence type="predicted"/>
<keyword evidence="1" id="KW-0560">Oxidoreductase</keyword>
<dbReference type="KEGG" id="nmr:Nmar_0941"/>
<dbReference type="PANTHER" id="PTHR35176:SF6">
    <property type="entry name" value="HEME OXYGENASE HI_0854-RELATED"/>
    <property type="match status" value="1"/>
</dbReference>
<dbReference type="SUPFAM" id="SSF50475">
    <property type="entry name" value="FMN-binding split barrel"/>
    <property type="match status" value="1"/>
</dbReference>
<dbReference type="GO" id="GO:0016491">
    <property type="term" value="F:oxidoreductase activity"/>
    <property type="evidence" value="ECO:0007669"/>
    <property type="project" value="UniProtKB-KW"/>
</dbReference>
<evidence type="ECO:0000313" key="3">
    <source>
        <dbReference type="EMBL" id="ABX12837.1"/>
    </source>
</evidence>
<evidence type="ECO:0000259" key="2">
    <source>
        <dbReference type="Pfam" id="PF01243"/>
    </source>
</evidence>
<dbReference type="HOGENOM" id="CLU_1922684_0_0_2"/>
<keyword evidence="4" id="KW-1185">Reference proteome</keyword>
<dbReference type="STRING" id="436308.Nmar_0941"/>
<feature type="domain" description="Pyridoxamine 5'-phosphate oxidase N-terminal" evidence="2">
    <location>
        <begin position="6"/>
        <end position="111"/>
    </location>
</feature>
<dbReference type="OrthoDB" id="4669at2157"/>
<dbReference type="Gene3D" id="2.30.110.10">
    <property type="entry name" value="Electron Transport, Fmn-binding Protein, Chain A"/>
    <property type="match status" value="1"/>
</dbReference>
<protein>
    <submittedName>
        <fullName evidence="3">Pyridoxamine 5'-phosphate oxidase-related FMN-binding</fullName>
    </submittedName>
</protein>
<dbReference type="eggNOG" id="arCOG00516">
    <property type="taxonomic scope" value="Archaea"/>
</dbReference>